<evidence type="ECO:0000256" key="9">
    <source>
        <dbReference type="ARBA" id="ARBA00023136"/>
    </source>
</evidence>
<evidence type="ECO:0000256" key="4">
    <source>
        <dbReference type="ARBA" id="ARBA00022461"/>
    </source>
</evidence>
<protein>
    <submittedName>
        <fullName evidence="14">Pickpocket protein 11-like</fullName>
    </submittedName>
</protein>
<keyword evidence="5 12" id="KW-0812">Transmembrane</keyword>
<gene>
    <name evidence="14" type="ORF">BDFB_004231</name>
</gene>
<keyword evidence="9 13" id="KW-0472">Membrane</keyword>
<dbReference type="Gene3D" id="1.10.287.820">
    <property type="entry name" value="Acid-sensing ion channel domain"/>
    <property type="match status" value="1"/>
</dbReference>
<sequence>MAARKSRTKMLVDFIKMFITQSSIHGLPHITAQKRHPVEIVIWVTLVTAAVYGAFVLSSMTLRRYIENPTVISVERDRFSWNTTFPAATICPSYKVNEELLEEFVTRSTEENKTLLREFLVTLASATYTNFETVVPYDGITEEQYLDILMDLQFVFKPTVSNSGNNNKNYSLQSIVSEMGLCYSFNSQLAIYNSPDYWDEGKWNLIEGEDIFSVNPLDGEVFANVMNMATGFDIYIHGPYEVADIASKKISSPDGYFLQIYLSGLTIFSSDNIKSLRISQRKCRFHDESDLNHSPAYSYVLCRMECRAALAKRLCGCVPHFYRKLGKIKKKLIRPKFIDLPEGMKICNVPGLHCLAKHKEKLILMKGECSCLPNCNEVNYIVEDMDTREWFLGSNLQWGLKEYPKMRLRRDIIFGFSDLLGLRCFS</sequence>
<keyword evidence="8 12" id="KW-0406">Ion transport</keyword>
<evidence type="ECO:0000256" key="11">
    <source>
        <dbReference type="ARBA" id="ARBA00023303"/>
    </source>
</evidence>
<keyword evidence="10 12" id="KW-0739">Sodium transport</keyword>
<evidence type="ECO:0000256" key="6">
    <source>
        <dbReference type="ARBA" id="ARBA00022989"/>
    </source>
</evidence>
<comment type="similarity">
    <text evidence="2 12">Belongs to the amiloride-sensitive sodium channel (TC 1.A.6) family.</text>
</comment>
<evidence type="ECO:0000256" key="13">
    <source>
        <dbReference type="SAM" id="Phobius"/>
    </source>
</evidence>
<evidence type="ECO:0000256" key="3">
    <source>
        <dbReference type="ARBA" id="ARBA00022448"/>
    </source>
</evidence>
<dbReference type="GO" id="GO:0005886">
    <property type="term" value="C:plasma membrane"/>
    <property type="evidence" value="ECO:0007669"/>
    <property type="project" value="TreeGrafter"/>
</dbReference>
<evidence type="ECO:0000256" key="2">
    <source>
        <dbReference type="ARBA" id="ARBA00007193"/>
    </source>
</evidence>
<dbReference type="Pfam" id="PF00858">
    <property type="entry name" value="ASC"/>
    <property type="match status" value="1"/>
</dbReference>
<comment type="caution">
    <text evidence="14">The sequence shown here is derived from an EMBL/GenBank/DDBJ whole genome shotgun (WGS) entry which is preliminary data.</text>
</comment>
<keyword evidence="11 12" id="KW-0407">Ion channel</keyword>
<evidence type="ECO:0000256" key="12">
    <source>
        <dbReference type="RuleBase" id="RU000679"/>
    </source>
</evidence>
<keyword evidence="7" id="KW-0915">Sodium</keyword>
<dbReference type="AlphaFoldDB" id="A0A482VP31"/>
<dbReference type="InterPro" id="IPR001873">
    <property type="entry name" value="ENaC"/>
</dbReference>
<proteinExistence type="inferred from homology"/>
<dbReference type="STRING" id="1661398.A0A482VP31"/>
<dbReference type="OrthoDB" id="6628406at2759"/>
<dbReference type="PANTHER" id="PTHR11690:SF240">
    <property type="entry name" value="PICKPOCKET 25-RELATED"/>
    <property type="match status" value="1"/>
</dbReference>
<reference evidence="14 15" key="1">
    <citation type="submission" date="2017-03" db="EMBL/GenBank/DDBJ databases">
        <title>Genome of the blue death feigning beetle - Asbolus verrucosus.</title>
        <authorList>
            <person name="Rider S.D."/>
        </authorList>
    </citation>
    <scope>NUCLEOTIDE SEQUENCE [LARGE SCALE GENOMIC DNA]</scope>
    <source>
        <strain evidence="14">Butters</strain>
        <tissue evidence="14">Head and leg muscle</tissue>
    </source>
</reference>
<comment type="subcellular location">
    <subcellularLocation>
        <location evidence="1">Membrane</location>
        <topology evidence="1">Multi-pass membrane protein</topology>
    </subcellularLocation>
</comment>
<evidence type="ECO:0000256" key="1">
    <source>
        <dbReference type="ARBA" id="ARBA00004141"/>
    </source>
</evidence>
<evidence type="ECO:0000256" key="8">
    <source>
        <dbReference type="ARBA" id="ARBA00023065"/>
    </source>
</evidence>
<dbReference type="Proteomes" id="UP000292052">
    <property type="component" value="Unassembled WGS sequence"/>
</dbReference>
<evidence type="ECO:0000256" key="5">
    <source>
        <dbReference type="ARBA" id="ARBA00022692"/>
    </source>
</evidence>
<keyword evidence="6 13" id="KW-1133">Transmembrane helix</keyword>
<keyword evidence="15" id="KW-1185">Reference proteome</keyword>
<organism evidence="14 15">
    <name type="scientific">Asbolus verrucosus</name>
    <name type="common">Desert ironclad beetle</name>
    <dbReference type="NCBI Taxonomy" id="1661398"/>
    <lineage>
        <taxon>Eukaryota</taxon>
        <taxon>Metazoa</taxon>
        <taxon>Ecdysozoa</taxon>
        <taxon>Arthropoda</taxon>
        <taxon>Hexapoda</taxon>
        <taxon>Insecta</taxon>
        <taxon>Pterygota</taxon>
        <taxon>Neoptera</taxon>
        <taxon>Endopterygota</taxon>
        <taxon>Coleoptera</taxon>
        <taxon>Polyphaga</taxon>
        <taxon>Cucujiformia</taxon>
        <taxon>Tenebrionidae</taxon>
        <taxon>Pimeliinae</taxon>
        <taxon>Asbolus</taxon>
    </lineage>
</organism>
<keyword evidence="4 12" id="KW-0894">Sodium channel</keyword>
<name>A0A482VP31_ASBVE</name>
<feature type="transmembrane region" description="Helical" evidence="13">
    <location>
        <begin position="40"/>
        <end position="62"/>
    </location>
</feature>
<keyword evidence="3 12" id="KW-0813">Transport</keyword>
<evidence type="ECO:0000313" key="15">
    <source>
        <dbReference type="Proteomes" id="UP000292052"/>
    </source>
</evidence>
<dbReference type="EMBL" id="QDEB01079706">
    <property type="protein sequence ID" value="RZC34463.1"/>
    <property type="molecule type" value="Genomic_DNA"/>
</dbReference>
<accession>A0A482VP31</accession>
<dbReference type="GO" id="GO:0015280">
    <property type="term" value="F:ligand-gated sodium channel activity"/>
    <property type="evidence" value="ECO:0007669"/>
    <property type="project" value="TreeGrafter"/>
</dbReference>
<evidence type="ECO:0000256" key="10">
    <source>
        <dbReference type="ARBA" id="ARBA00023201"/>
    </source>
</evidence>
<dbReference type="PANTHER" id="PTHR11690">
    <property type="entry name" value="AMILORIDE-SENSITIVE SODIUM CHANNEL-RELATED"/>
    <property type="match status" value="1"/>
</dbReference>
<evidence type="ECO:0000256" key="7">
    <source>
        <dbReference type="ARBA" id="ARBA00023053"/>
    </source>
</evidence>
<evidence type="ECO:0000313" key="14">
    <source>
        <dbReference type="EMBL" id="RZC34463.1"/>
    </source>
</evidence>